<comment type="caution">
    <text evidence="1">The sequence shown here is derived from an EMBL/GenBank/DDBJ whole genome shotgun (WGS) entry which is preliminary data.</text>
</comment>
<name>A0ABD3EPE8_9LAMI</name>
<protein>
    <submittedName>
        <fullName evidence="1">Uncharacterized protein</fullName>
    </submittedName>
</protein>
<dbReference type="EMBL" id="JAVIJP010000002">
    <property type="protein sequence ID" value="KAL3655597.1"/>
    <property type="molecule type" value="Genomic_DNA"/>
</dbReference>
<evidence type="ECO:0000313" key="2">
    <source>
        <dbReference type="Proteomes" id="UP001632038"/>
    </source>
</evidence>
<evidence type="ECO:0000313" key="1">
    <source>
        <dbReference type="EMBL" id="KAL3655597.1"/>
    </source>
</evidence>
<keyword evidence="2" id="KW-1185">Reference proteome</keyword>
<reference evidence="2" key="1">
    <citation type="journal article" date="2024" name="IScience">
        <title>Strigolactones Initiate the Formation of Haustorium-like Structures in Castilleja.</title>
        <authorList>
            <person name="Buerger M."/>
            <person name="Peterson D."/>
            <person name="Chory J."/>
        </authorList>
    </citation>
    <scope>NUCLEOTIDE SEQUENCE [LARGE SCALE GENOMIC DNA]</scope>
</reference>
<organism evidence="1 2">
    <name type="scientific">Castilleja foliolosa</name>
    <dbReference type="NCBI Taxonomy" id="1961234"/>
    <lineage>
        <taxon>Eukaryota</taxon>
        <taxon>Viridiplantae</taxon>
        <taxon>Streptophyta</taxon>
        <taxon>Embryophyta</taxon>
        <taxon>Tracheophyta</taxon>
        <taxon>Spermatophyta</taxon>
        <taxon>Magnoliopsida</taxon>
        <taxon>eudicotyledons</taxon>
        <taxon>Gunneridae</taxon>
        <taxon>Pentapetalae</taxon>
        <taxon>asterids</taxon>
        <taxon>lamiids</taxon>
        <taxon>Lamiales</taxon>
        <taxon>Orobanchaceae</taxon>
        <taxon>Pedicularideae</taxon>
        <taxon>Castillejinae</taxon>
        <taxon>Castilleja</taxon>
    </lineage>
</organism>
<gene>
    <name evidence="1" type="ORF">CASFOL_001383</name>
</gene>
<sequence length="81" mass="8594">MDGLAGHGGEREKGPIIVFGFQARGFNGARIWVAAVRWGWCLVTARDCGGGIEMVVVATAWGLAELEISLSSGWSTKSERG</sequence>
<accession>A0ABD3EPE8</accession>
<dbReference type="AlphaFoldDB" id="A0ABD3EPE8"/>
<proteinExistence type="predicted"/>
<dbReference type="Proteomes" id="UP001632038">
    <property type="component" value="Unassembled WGS sequence"/>
</dbReference>